<accession>A0A4Z2EYC4</accession>
<evidence type="ECO:0000256" key="1">
    <source>
        <dbReference type="SAM" id="Phobius"/>
    </source>
</evidence>
<name>A0A4Z2EYC4_9TELE</name>
<dbReference type="AlphaFoldDB" id="A0A4Z2EYC4"/>
<evidence type="ECO:0000313" key="2">
    <source>
        <dbReference type="EMBL" id="TNN33967.1"/>
    </source>
</evidence>
<reference evidence="2 3" key="1">
    <citation type="submission" date="2019-03" db="EMBL/GenBank/DDBJ databases">
        <title>First draft genome of Liparis tanakae, snailfish: a comprehensive survey of snailfish specific genes.</title>
        <authorList>
            <person name="Kim W."/>
            <person name="Song I."/>
            <person name="Jeong J.-H."/>
            <person name="Kim D."/>
            <person name="Kim S."/>
            <person name="Ryu S."/>
            <person name="Song J.Y."/>
            <person name="Lee S.K."/>
        </authorList>
    </citation>
    <scope>NUCLEOTIDE SEQUENCE [LARGE SCALE GENOMIC DNA]</scope>
    <source>
        <tissue evidence="2">Muscle</tissue>
    </source>
</reference>
<keyword evidence="3" id="KW-1185">Reference proteome</keyword>
<dbReference type="Proteomes" id="UP000314294">
    <property type="component" value="Unassembled WGS sequence"/>
</dbReference>
<keyword evidence="1" id="KW-0812">Transmembrane</keyword>
<sequence>MTGSVLAVVPGVLVVLAVWYLGFWWFWPCGTWGSGGSVVPPRGQRLPHLGPPAVELLWAQEPAGHGALQAPLHLPAEATAAVQPELSLNQTSSICSHLQLLELFSLPPRLLEPPPLLLLLLALLLLLEPPGQLQVGPGAPCSLGVQVQLHVLLQGGGVAVDDGAQRTRPPRRS</sequence>
<comment type="caution">
    <text evidence="2">The sequence shown here is derived from an EMBL/GenBank/DDBJ whole genome shotgun (WGS) entry which is preliminary data.</text>
</comment>
<keyword evidence="1" id="KW-0472">Membrane</keyword>
<proteinExistence type="predicted"/>
<protein>
    <submittedName>
        <fullName evidence="2">Uncharacterized protein</fullName>
    </submittedName>
</protein>
<organism evidence="2 3">
    <name type="scientific">Liparis tanakae</name>
    <name type="common">Tanaka's snailfish</name>
    <dbReference type="NCBI Taxonomy" id="230148"/>
    <lineage>
        <taxon>Eukaryota</taxon>
        <taxon>Metazoa</taxon>
        <taxon>Chordata</taxon>
        <taxon>Craniata</taxon>
        <taxon>Vertebrata</taxon>
        <taxon>Euteleostomi</taxon>
        <taxon>Actinopterygii</taxon>
        <taxon>Neopterygii</taxon>
        <taxon>Teleostei</taxon>
        <taxon>Neoteleostei</taxon>
        <taxon>Acanthomorphata</taxon>
        <taxon>Eupercaria</taxon>
        <taxon>Perciformes</taxon>
        <taxon>Cottioidei</taxon>
        <taxon>Cottales</taxon>
        <taxon>Liparidae</taxon>
        <taxon>Liparis</taxon>
    </lineage>
</organism>
<gene>
    <name evidence="2" type="ORF">EYF80_055869</name>
</gene>
<keyword evidence="1" id="KW-1133">Transmembrane helix</keyword>
<feature type="transmembrane region" description="Helical" evidence="1">
    <location>
        <begin position="7"/>
        <end position="27"/>
    </location>
</feature>
<evidence type="ECO:0000313" key="3">
    <source>
        <dbReference type="Proteomes" id="UP000314294"/>
    </source>
</evidence>
<dbReference type="EMBL" id="SRLO01002075">
    <property type="protein sequence ID" value="TNN33967.1"/>
    <property type="molecule type" value="Genomic_DNA"/>
</dbReference>